<dbReference type="Gene3D" id="3.90.1150.10">
    <property type="entry name" value="Aspartate Aminotransferase, domain 1"/>
    <property type="match status" value="2"/>
</dbReference>
<dbReference type="SUPFAM" id="SSF53383">
    <property type="entry name" value="PLP-dependent transferases"/>
    <property type="match status" value="1"/>
</dbReference>
<evidence type="ECO:0000256" key="6">
    <source>
        <dbReference type="PIRNR" id="PIRNR000517"/>
    </source>
</evidence>
<accession>A0A836CHD8</accession>
<evidence type="ECO:0000256" key="4">
    <source>
        <dbReference type="ARBA" id="ARBA00022679"/>
    </source>
</evidence>
<reference evidence="9" key="1">
    <citation type="submission" date="2021-02" db="EMBL/GenBank/DDBJ databases">
        <title>First Annotated Genome of the Yellow-green Alga Tribonema minus.</title>
        <authorList>
            <person name="Mahan K.M."/>
        </authorList>
    </citation>
    <scope>NUCLEOTIDE SEQUENCE</scope>
    <source>
        <strain evidence="9">UTEX B ZZ1240</strain>
    </source>
</reference>
<dbReference type="InterPro" id="IPR015421">
    <property type="entry name" value="PyrdxlP-dep_Trfase_major"/>
</dbReference>
<dbReference type="GO" id="GO:0004838">
    <property type="term" value="F:L-tyrosine-2-oxoglutarate transaminase activity"/>
    <property type="evidence" value="ECO:0007669"/>
    <property type="project" value="TreeGrafter"/>
</dbReference>
<evidence type="ECO:0000256" key="3">
    <source>
        <dbReference type="ARBA" id="ARBA00022576"/>
    </source>
</evidence>
<evidence type="ECO:0000256" key="7">
    <source>
        <dbReference type="PIRSR" id="PIRSR000517-1"/>
    </source>
</evidence>
<protein>
    <submittedName>
        <fullName evidence="9">Tyrosine transaminase</fullName>
    </submittedName>
</protein>
<name>A0A836CHD8_9STRA</name>
<dbReference type="PANTHER" id="PTHR45744:SF2">
    <property type="entry name" value="TYROSINE AMINOTRANSFERASE"/>
    <property type="match status" value="1"/>
</dbReference>
<proteinExistence type="inferred from homology"/>
<dbReference type="OrthoDB" id="7042322at2759"/>
<dbReference type="AlphaFoldDB" id="A0A836CHD8"/>
<organism evidence="9 10">
    <name type="scientific">Tribonema minus</name>
    <dbReference type="NCBI Taxonomy" id="303371"/>
    <lineage>
        <taxon>Eukaryota</taxon>
        <taxon>Sar</taxon>
        <taxon>Stramenopiles</taxon>
        <taxon>Ochrophyta</taxon>
        <taxon>PX clade</taxon>
        <taxon>Xanthophyceae</taxon>
        <taxon>Tribonematales</taxon>
        <taxon>Tribonemataceae</taxon>
        <taxon>Tribonema</taxon>
    </lineage>
</organism>
<evidence type="ECO:0000256" key="5">
    <source>
        <dbReference type="ARBA" id="ARBA00022898"/>
    </source>
</evidence>
<keyword evidence="10" id="KW-1185">Reference proteome</keyword>
<evidence type="ECO:0000256" key="2">
    <source>
        <dbReference type="ARBA" id="ARBA00007441"/>
    </source>
</evidence>
<dbReference type="Pfam" id="PF00155">
    <property type="entry name" value="Aminotran_1_2"/>
    <property type="match status" value="1"/>
</dbReference>
<dbReference type="PANTHER" id="PTHR45744">
    <property type="entry name" value="TYROSINE AMINOTRANSFERASE"/>
    <property type="match status" value="1"/>
</dbReference>
<evidence type="ECO:0000313" key="10">
    <source>
        <dbReference type="Proteomes" id="UP000664859"/>
    </source>
</evidence>
<feature type="modified residue" description="N6-(pyridoxal phosphate)lysine" evidence="7">
    <location>
        <position position="242"/>
    </location>
</feature>
<dbReference type="InterPro" id="IPR005958">
    <property type="entry name" value="TyrNic_aminoTrfase"/>
</dbReference>
<dbReference type="InterPro" id="IPR004839">
    <property type="entry name" value="Aminotransferase_I/II_large"/>
</dbReference>
<comment type="cofactor">
    <cofactor evidence="1 6 7">
        <name>pyridoxal 5'-phosphate</name>
        <dbReference type="ChEBI" id="CHEBI:597326"/>
    </cofactor>
</comment>
<comment type="similarity">
    <text evidence="2 6">Belongs to the class-I pyridoxal-phosphate-dependent aminotransferase family.</text>
</comment>
<feature type="domain" description="Aminotransferase class I/classII large" evidence="8">
    <location>
        <begin position="32"/>
        <end position="266"/>
    </location>
</feature>
<dbReference type="InterPro" id="IPR015422">
    <property type="entry name" value="PyrdxlP-dep_Trfase_small"/>
</dbReference>
<keyword evidence="5 6" id="KW-0663">Pyridoxal phosphate</keyword>
<comment type="caution">
    <text evidence="9">The sequence shown here is derived from an EMBL/GenBank/DDBJ whole genome shotgun (WGS) entry which is preliminary data.</text>
</comment>
<dbReference type="GO" id="GO:0006572">
    <property type="term" value="P:L-tyrosine catabolic process"/>
    <property type="evidence" value="ECO:0007669"/>
    <property type="project" value="TreeGrafter"/>
</dbReference>
<evidence type="ECO:0000256" key="1">
    <source>
        <dbReference type="ARBA" id="ARBA00001933"/>
    </source>
</evidence>
<dbReference type="Proteomes" id="UP000664859">
    <property type="component" value="Unassembled WGS sequence"/>
</dbReference>
<keyword evidence="4" id="KW-0808">Transferase</keyword>
<dbReference type="EMBL" id="JAFCMP010000125">
    <property type="protein sequence ID" value="KAG5185619.1"/>
    <property type="molecule type" value="Genomic_DNA"/>
</dbReference>
<dbReference type="PIRSF" id="PIRSF000517">
    <property type="entry name" value="Tyr_transaminase"/>
    <property type="match status" value="1"/>
</dbReference>
<dbReference type="InterPro" id="IPR015424">
    <property type="entry name" value="PyrdxlP-dep_Trfase"/>
</dbReference>
<dbReference type="GO" id="GO:0030170">
    <property type="term" value="F:pyridoxal phosphate binding"/>
    <property type="evidence" value="ECO:0007669"/>
    <property type="project" value="InterPro"/>
</dbReference>
<dbReference type="Gene3D" id="3.40.640.10">
    <property type="entry name" value="Type I PLP-dependent aspartate aminotransferase-like (Major domain)"/>
    <property type="match status" value="1"/>
</dbReference>
<keyword evidence="3" id="KW-0032">Aminotransferase</keyword>
<evidence type="ECO:0000313" key="9">
    <source>
        <dbReference type="EMBL" id="KAG5185619.1"/>
    </source>
</evidence>
<gene>
    <name evidence="9" type="ORF">JKP88DRAFT_271942</name>
</gene>
<sequence length="407" mass="42319">MAQLVSAKAVRTVNPIRRIVENMKPPQCSDRELISLSLGDPCAHGNLRAPAFLSELVARAALSGASDGYCHSAGAPAARAAVAAAYSTAASPLCADDVFITSGCSGALELVFGALLDPGDNVLVPQPGFPLYKVVAESLGAEVRHYRLLPDRDWEVDLEHMASLIDGDTRAILVNNPSNPCGSVYSEEHLRAILALAAARRLPLISDEIYGALAFPGAPRAFTPLAALPARAPLITLGGLAKQCLVPGWRCGWALAALPEVLGAARREQLRAFHLDYAAFLEGNARFLVRRLAAVPGLSCSAPPQGAMFVMIRIDPAQLPGVADDVAFAEALLREEAVAVLPGLAFGTPLHVRLVFCAPRERLATAAARIEAFCRRCRCAGAAAGGATAAAAADPAAAASTGRGDAA</sequence>
<dbReference type="CDD" id="cd00609">
    <property type="entry name" value="AAT_like"/>
    <property type="match status" value="1"/>
</dbReference>
<evidence type="ECO:0000259" key="8">
    <source>
        <dbReference type="Pfam" id="PF00155"/>
    </source>
</evidence>